<reference evidence="3" key="1">
    <citation type="submission" date="2021-01" db="EMBL/GenBank/DDBJ databases">
        <title>Fulvivirga kasyanovii gen. nov., sp nov., a novel member of the phylum Bacteroidetes isolated from seawater in a mussel farm.</title>
        <authorList>
            <person name="Zhao L.-H."/>
            <person name="Wang Z.-J."/>
        </authorList>
    </citation>
    <scope>NUCLEOTIDE SEQUENCE</scope>
    <source>
        <strain evidence="3">2943</strain>
    </source>
</reference>
<dbReference type="Gene3D" id="3.40.50.2300">
    <property type="match status" value="1"/>
</dbReference>
<keyword evidence="4" id="KW-1185">Reference proteome</keyword>
<accession>A0A937F5M4</accession>
<name>A0A937F5M4_9BACT</name>
<comment type="caution">
    <text evidence="3">The sequence shown here is derived from an EMBL/GenBank/DDBJ whole genome shotgun (WGS) entry which is preliminary data.</text>
</comment>
<comment type="caution">
    <text evidence="1">Lacks conserved residue(s) required for the propagation of feature annotation.</text>
</comment>
<dbReference type="GO" id="GO:0000160">
    <property type="term" value="P:phosphorelay signal transduction system"/>
    <property type="evidence" value="ECO:0007669"/>
    <property type="project" value="InterPro"/>
</dbReference>
<evidence type="ECO:0000259" key="2">
    <source>
        <dbReference type="PROSITE" id="PS50110"/>
    </source>
</evidence>
<dbReference type="AlphaFoldDB" id="A0A937F5M4"/>
<evidence type="ECO:0000313" key="4">
    <source>
        <dbReference type="Proteomes" id="UP000659388"/>
    </source>
</evidence>
<dbReference type="CDD" id="cd00156">
    <property type="entry name" value="REC"/>
    <property type="match status" value="1"/>
</dbReference>
<dbReference type="InterPro" id="IPR001789">
    <property type="entry name" value="Sig_transdc_resp-reg_receiver"/>
</dbReference>
<dbReference type="EMBL" id="JAESIY010000001">
    <property type="protein sequence ID" value="MBL3655094.1"/>
    <property type="molecule type" value="Genomic_DNA"/>
</dbReference>
<dbReference type="Proteomes" id="UP000659388">
    <property type="component" value="Unassembled WGS sequence"/>
</dbReference>
<sequence>MKNTIWLVNIFNLKAFNTYNFVLTSMPGFTFSKVDHYRTKWPLTDDIIDLKFPSELESMDENLLKDSLLIFIVEDDPMFLQILNTHFSKLQLKLPNDTLVKFKIRNFATGQSAINHLNLKPDIILLNYFINHGLPNALSGHETLREIMEINPEQKIVVLNDLPFDISHAFVENGLRDYIIQDEEALNHLNEVLFDVLKNVKKSAQ</sequence>
<dbReference type="InterPro" id="IPR011006">
    <property type="entry name" value="CheY-like_superfamily"/>
</dbReference>
<feature type="domain" description="Response regulatory" evidence="2">
    <location>
        <begin position="69"/>
        <end position="196"/>
    </location>
</feature>
<dbReference type="SUPFAM" id="SSF52172">
    <property type="entry name" value="CheY-like"/>
    <property type="match status" value="1"/>
</dbReference>
<dbReference type="RefSeq" id="WP_202242264.1">
    <property type="nucleotide sequence ID" value="NZ_JAESIY010000001.1"/>
</dbReference>
<organism evidence="3 4">
    <name type="scientific">Fulvivirga sediminis</name>
    <dbReference type="NCBI Taxonomy" id="2803949"/>
    <lineage>
        <taxon>Bacteria</taxon>
        <taxon>Pseudomonadati</taxon>
        <taxon>Bacteroidota</taxon>
        <taxon>Cytophagia</taxon>
        <taxon>Cytophagales</taxon>
        <taxon>Fulvivirgaceae</taxon>
        <taxon>Fulvivirga</taxon>
    </lineage>
</organism>
<evidence type="ECO:0000313" key="3">
    <source>
        <dbReference type="EMBL" id="MBL3655094.1"/>
    </source>
</evidence>
<protein>
    <submittedName>
        <fullName evidence="3">Response regulator transcription factor</fullName>
    </submittedName>
</protein>
<evidence type="ECO:0000256" key="1">
    <source>
        <dbReference type="PROSITE-ProRule" id="PRU00169"/>
    </source>
</evidence>
<dbReference type="PROSITE" id="PS50110">
    <property type="entry name" value="RESPONSE_REGULATORY"/>
    <property type="match status" value="1"/>
</dbReference>
<proteinExistence type="predicted"/>
<gene>
    <name evidence="3" type="ORF">JL102_03060</name>
</gene>